<evidence type="ECO:0000313" key="2">
    <source>
        <dbReference type="EMBL" id="CAD7239827.1"/>
    </source>
</evidence>
<dbReference type="Gene3D" id="3.30.70.120">
    <property type="match status" value="1"/>
</dbReference>
<dbReference type="PANTHER" id="PTHR23419:SF8">
    <property type="entry name" value="FI09726P"/>
    <property type="match status" value="1"/>
</dbReference>
<name>A0A7R8WXA8_9CRUS</name>
<accession>A0A7R8WXA8</accession>
<reference evidence="2" key="1">
    <citation type="submission" date="2020-11" db="EMBL/GenBank/DDBJ databases">
        <authorList>
            <person name="Tran Van P."/>
        </authorList>
    </citation>
    <scope>NUCLEOTIDE SEQUENCE</scope>
</reference>
<dbReference type="OrthoDB" id="2017693at2759"/>
<dbReference type="InterPro" id="IPR004323">
    <property type="entry name" value="Ion_tolerance_CutA"/>
</dbReference>
<dbReference type="InterPro" id="IPR015867">
    <property type="entry name" value="N-reg_PII/ATP_PRibTrfase_C"/>
</dbReference>
<dbReference type="GO" id="GO:0005507">
    <property type="term" value="F:copper ion binding"/>
    <property type="evidence" value="ECO:0007669"/>
    <property type="project" value="TreeGrafter"/>
</dbReference>
<dbReference type="PANTHER" id="PTHR23419">
    <property type="entry name" value="DIVALENT CATION TOLERANCE CUTA-RELATED"/>
    <property type="match status" value="1"/>
</dbReference>
<dbReference type="EMBL" id="OB742912">
    <property type="protein sequence ID" value="CAD7239827.1"/>
    <property type="molecule type" value="Genomic_DNA"/>
</dbReference>
<protein>
    <submittedName>
        <fullName evidence="2">Uncharacterized protein</fullName>
    </submittedName>
</protein>
<proteinExistence type="inferred from homology"/>
<dbReference type="Pfam" id="PF03091">
    <property type="entry name" value="CutA1"/>
    <property type="match status" value="1"/>
</dbReference>
<dbReference type="AlphaFoldDB" id="A0A7R8WXA8"/>
<evidence type="ECO:0000256" key="1">
    <source>
        <dbReference type="ARBA" id="ARBA00010169"/>
    </source>
</evidence>
<dbReference type="InterPro" id="IPR011322">
    <property type="entry name" value="N-reg_PII-like_a/b"/>
</dbReference>
<dbReference type="SUPFAM" id="SSF54913">
    <property type="entry name" value="GlnB-like"/>
    <property type="match status" value="1"/>
</dbReference>
<sequence length="107" mass="11919">MADVILALTTWPDEEGAADFARHLLENGLAACVNIAPAMRSYYVWQGKINVGTEHQLLIKTTRQHQHAIESALQAEHPYELAEFLVLPIASGSEAFLNWIHESTHAE</sequence>
<gene>
    <name evidence="2" type="ORF">CTOB1V02_LOCUS17642</name>
</gene>
<dbReference type="GO" id="GO:0010038">
    <property type="term" value="P:response to metal ion"/>
    <property type="evidence" value="ECO:0007669"/>
    <property type="project" value="InterPro"/>
</dbReference>
<comment type="similarity">
    <text evidence="1">Belongs to the CutA family.</text>
</comment>
<organism evidence="2">
    <name type="scientific">Cyprideis torosa</name>
    <dbReference type="NCBI Taxonomy" id="163714"/>
    <lineage>
        <taxon>Eukaryota</taxon>
        <taxon>Metazoa</taxon>
        <taxon>Ecdysozoa</taxon>
        <taxon>Arthropoda</taxon>
        <taxon>Crustacea</taxon>
        <taxon>Oligostraca</taxon>
        <taxon>Ostracoda</taxon>
        <taxon>Podocopa</taxon>
        <taxon>Podocopida</taxon>
        <taxon>Cytherocopina</taxon>
        <taxon>Cytheroidea</taxon>
        <taxon>Cytherideidae</taxon>
        <taxon>Cyprideis</taxon>
    </lineage>
</organism>